<feature type="transmembrane region" description="Helical" evidence="6">
    <location>
        <begin position="438"/>
        <end position="458"/>
    </location>
</feature>
<keyword evidence="4 6" id="KW-1133">Transmembrane helix</keyword>
<feature type="transmembrane region" description="Helical" evidence="6">
    <location>
        <begin position="43"/>
        <end position="66"/>
    </location>
</feature>
<dbReference type="GO" id="GO:0016020">
    <property type="term" value="C:membrane"/>
    <property type="evidence" value="ECO:0007669"/>
    <property type="project" value="UniProtKB-SubCell"/>
</dbReference>
<feature type="transmembrane region" description="Helical" evidence="6">
    <location>
        <begin position="478"/>
        <end position="501"/>
    </location>
</feature>
<dbReference type="InterPro" id="IPR051717">
    <property type="entry name" value="MFS_MFSD6"/>
</dbReference>
<organism evidence="8 9">
    <name type="scientific">Gryllus longicercus</name>
    <dbReference type="NCBI Taxonomy" id="2509291"/>
    <lineage>
        <taxon>Eukaryota</taxon>
        <taxon>Metazoa</taxon>
        <taxon>Ecdysozoa</taxon>
        <taxon>Arthropoda</taxon>
        <taxon>Hexapoda</taxon>
        <taxon>Insecta</taxon>
        <taxon>Pterygota</taxon>
        <taxon>Neoptera</taxon>
        <taxon>Polyneoptera</taxon>
        <taxon>Orthoptera</taxon>
        <taxon>Ensifera</taxon>
        <taxon>Gryllidea</taxon>
        <taxon>Grylloidea</taxon>
        <taxon>Gryllidae</taxon>
        <taxon>Gryllinae</taxon>
        <taxon>Gryllus</taxon>
    </lineage>
</organism>
<dbReference type="Pfam" id="PF12832">
    <property type="entry name" value="MFS_1_like"/>
    <property type="match status" value="1"/>
</dbReference>
<evidence type="ECO:0000256" key="1">
    <source>
        <dbReference type="ARBA" id="ARBA00004141"/>
    </source>
</evidence>
<name>A0AAN9V4Q0_9ORTH</name>
<feature type="transmembrane region" description="Helical" evidence="6">
    <location>
        <begin position="329"/>
        <end position="348"/>
    </location>
</feature>
<keyword evidence="5 6" id="KW-0472">Membrane</keyword>
<dbReference type="Gene3D" id="1.20.1250.20">
    <property type="entry name" value="MFS general substrate transporter like domains"/>
    <property type="match status" value="2"/>
</dbReference>
<feature type="transmembrane region" description="Helical" evidence="6">
    <location>
        <begin position="513"/>
        <end position="530"/>
    </location>
</feature>
<protein>
    <recommendedName>
        <fullName evidence="7">Major facilitator superfamily associated domain-containing protein</fullName>
    </recommendedName>
</protein>
<keyword evidence="9" id="KW-1185">Reference proteome</keyword>
<reference evidence="8 9" key="1">
    <citation type="submission" date="2024-03" db="EMBL/GenBank/DDBJ databases">
        <title>The genome assembly and annotation of the cricket Gryllus longicercus Weissman &amp; Gray.</title>
        <authorList>
            <person name="Szrajer S."/>
            <person name="Gray D."/>
            <person name="Ylla G."/>
        </authorList>
    </citation>
    <scope>NUCLEOTIDE SEQUENCE [LARGE SCALE GENOMIC DNA]</scope>
    <source>
        <strain evidence="8">DAG 2021-001</strain>
        <tissue evidence="8">Whole body minus gut</tissue>
    </source>
</reference>
<evidence type="ECO:0000256" key="3">
    <source>
        <dbReference type="ARBA" id="ARBA00022692"/>
    </source>
</evidence>
<dbReference type="InterPro" id="IPR036259">
    <property type="entry name" value="MFS_trans_sf"/>
</dbReference>
<sequence>MKNWKSDRSSLRCLLFCFFGGIGCLFPYLPMHMQKVGLTENEPYVVSIVAPLVAALGPLFVCPLADRIGGAGGRSMRILLAIVILLSAICYPLLMCIPHVLKGRGDLGMNFICDADHSEIWQTCSESDGCNAWPQTNAFVLHSCRYNCMSEQVPLTGELETTVMSTTVDDDDILISEVTLKPLNVDSSKGGNDDDTTTVEDDDFGFEDKRRKRDTYITDDSTMNICFKYQDNSKNCHMYSKHSNGILISGILSKATENSDYCRNGCKYTVNGNFSCHIPKAPEPSCKVLCSISPPECSKDTEASECWENANNGQITFWSYLVVRSIADIFPTTAVGLLDAAIVIATCETNLGHGDVGRELVFGSLGFAIFAPVVGYLNSLDINNDLQIPYMFSFITFAILMVISTLILLISSSMPLSRPEWWTRHARVMPLGGIKRHLSELVCLVVILVILGILWSGIDSFLPWHLNEMNDMKDNTDSLHLNVLLGLTLTVGSLPAILLLWNSEKVVEFCGHTNLLIIAFIFYIVRYAAYSYMQVAWWALASEALEVFTMSIMWVTVILYMRQLVPRHLTVTSQGMAVFFHFCLGRCFGSVFAALLSTYTSKGNGSFVPVYQVGALLSAIVASIYFTVYHCCLKWFCQPVAGQTSQDHQEISQGPTSNGTYAPLRIYHNGSGQKEQMKIVTTCVT</sequence>
<proteinExistence type="inferred from homology"/>
<evidence type="ECO:0000259" key="7">
    <source>
        <dbReference type="Pfam" id="PF12832"/>
    </source>
</evidence>
<dbReference type="PANTHER" id="PTHR16172">
    <property type="entry name" value="MAJOR FACILITATOR SUPERFAMILY DOMAIN-CONTAINING PROTEIN 6-LIKE"/>
    <property type="match status" value="1"/>
</dbReference>
<dbReference type="SUPFAM" id="SSF103473">
    <property type="entry name" value="MFS general substrate transporter"/>
    <property type="match status" value="2"/>
</dbReference>
<dbReference type="Proteomes" id="UP001378592">
    <property type="component" value="Unassembled WGS sequence"/>
</dbReference>
<gene>
    <name evidence="8" type="ORF">R5R35_014749</name>
</gene>
<dbReference type="InterPro" id="IPR024989">
    <property type="entry name" value="MFS_assoc_dom"/>
</dbReference>
<evidence type="ECO:0000256" key="5">
    <source>
        <dbReference type="ARBA" id="ARBA00023136"/>
    </source>
</evidence>
<evidence type="ECO:0000256" key="2">
    <source>
        <dbReference type="ARBA" id="ARBA00005241"/>
    </source>
</evidence>
<feature type="transmembrane region" description="Helical" evidence="6">
    <location>
        <begin position="360"/>
        <end position="378"/>
    </location>
</feature>
<feature type="transmembrane region" description="Helical" evidence="6">
    <location>
        <begin position="573"/>
        <end position="596"/>
    </location>
</feature>
<dbReference type="PROSITE" id="PS51257">
    <property type="entry name" value="PROKAR_LIPOPROTEIN"/>
    <property type="match status" value="1"/>
</dbReference>
<comment type="similarity">
    <text evidence="2">Belongs to the major facilitator superfamily. MFSD6 family.</text>
</comment>
<feature type="transmembrane region" description="Helical" evidence="6">
    <location>
        <begin position="78"/>
        <end position="101"/>
    </location>
</feature>
<evidence type="ECO:0000256" key="6">
    <source>
        <dbReference type="SAM" id="Phobius"/>
    </source>
</evidence>
<dbReference type="AlphaFoldDB" id="A0AAN9V4Q0"/>
<feature type="transmembrane region" description="Helical" evidence="6">
    <location>
        <begin position="12"/>
        <end position="31"/>
    </location>
</feature>
<keyword evidence="3 6" id="KW-0812">Transmembrane</keyword>
<dbReference type="PANTHER" id="PTHR16172:SF27">
    <property type="entry name" value="FI19426P1"/>
    <property type="match status" value="1"/>
</dbReference>
<comment type="subcellular location">
    <subcellularLocation>
        <location evidence="1">Membrane</location>
        <topology evidence="1">Multi-pass membrane protein</topology>
    </subcellularLocation>
</comment>
<feature type="domain" description="Major facilitator superfamily associated" evidence="7">
    <location>
        <begin position="10"/>
        <end position="593"/>
    </location>
</feature>
<accession>A0AAN9V4Q0</accession>
<feature type="transmembrane region" description="Helical" evidence="6">
    <location>
        <begin position="608"/>
        <end position="628"/>
    </location>
</feature>
<comment type="caution">
    <text evidence="8">The sequence shown here is derived from an EMBL/GenBank/DDBJ whole genome shotgun (WGS) entry which is preliminary data.</text>
</comment>
<feature type="transmembrane region" description="Helical" evidence="6">
    <location>
        <begin position="390"/>
        <end position="417"/>
    </location>
</feature>
<evidence type="ECO:0000256" key="4">
    <source>
        <dbReference type="ARBA" id="ARBA00022989"/>
    </source>
</evidence>
<dbReference type="EMBL" id="JAZDUA010001003">
    <property type="protein sequence ID" value="KAK7788604.1"/>
    <property type="molecule type" value="Genomic_DNA"/>
</dbReference>
<evidence type="ECO:0000313" key="9">
    <source>
        <dbReference type="Proteomes" id="UP001378592"/>
    </source>
</evidence>
<feature type="transmembrane region" description="Helical" evidence="6">
    <location>
        <begin position="536"/>
        <end position="561"/>
    </location>
</feature>
<evidence type="ECO:0000313" key="8">
    <source>
        <dbReference type="EMBL" id="KAK7788604.1"/>
    </source>
</evidence>